<dbReference type="CDD" id="cd02440">
    <property type="entry name" value="AdoMet_MTases"/>
    <property type="match status" value="1"/>
</dbReference>
<evidence type="ECO:0000256" key="3">
    <source>
        <dbReference type="ARBA" id="ARBA00022679"/>
    </source>
</evidence>
<dbReference type="Proteomes" id="UP001642540">
    <property type="component" value="Unassembled WGS sequence"/>
</dbReference>
<dbReference type="InterPro" id="IPR029063">
    <property type="entry name" value="SAM-dependent_MTases_sf"/>
</dbReference>
<dbReference type="InterPro" id="IPR013217">
    <property type="entry name" value="Methyltransf_12"/>
</dbReference>
<sequence length="471" mass="54808">MRRINTQAWFLVLKNSSPSYENYSNHLWFSREFFLRNPNQLISRGLALTRNKMSNESDLPGLKIWSGQSSESNSSKEQPMNTGESSEISQELKFDDDPICDLMQTSYLSSESESDERDKTRKSKKVSKYAILKQKNEENKKLWKEVTKSGTVKVPFPKPKIVRSRNLTDTTAVFQCNAWDDVEWDEDMKKQAMEVVCAHSKTTMNDERKEVLENEAYKFWDDFYGNHKNKFFRDRNWLYSEFPELESPFGGSVDPEFAAEKLQELRIGESYPGENSKFKVLEVGCGVGNTVFPLLSTNNHPQTYVYCCDFSPQAIDLVRNNAEFDSQRCTPFVLDITEENPVIPFKEGSVDVITAIFVVSAISPSKFKQAVRNFNKFLKPGGLVLFRDYGRYDLAQLRFKDGRCIEENFYVRGDGTRVYFFTEDELELLFLDEGFDKQSLYVDRRLQVNRGKQLKMYRVWVQAKFRKKTVV</sequence>
<gene>
    <name evidence="6" type="ORF">ODALV1_LOCUS2804</name>
</gene>
<evidence type="ECO:0000313" key="7">
    <source>
        <dbReference type="Proteomes" id="UP001642540"/>
    </source>
</evidence>
<organism evidence="6 7">
    <name type="scientific">Orchesella dallaii</name>
    <dbReference type="NCBI Taxonomy" id="48710"/>
    <lineage>
        <taxon>Eukaryota</taxon>
        <taxon>Metazoa</taxon>
        <taxon>Ecdysozoa</taxon>
        <taxon>Arthropoda</taxon>
        <taxon>Hexapoda</taxon>
        <taxon>Collembola</taxon>
        <taxon>Entomobryomorpha</taxon>
        <taxon>Entomobryoidea</taxon>
        <taxon>Orchesellidae</taxon>
        <taxon>Orchesellinae</taxon>
        <taxon>Orchesella</taxon>
    </lineage>
</organism>
<feature type="domain" description="Methyltransferase type 12" evidence="5">
    <location>
        <begin position="281"/>
        <end position="383"/>
    </location>
</feature>
<keyword evidence="7" id="KW-1185">Reference proteome</keyword>
<dbReference type="EMBL" id="CAXLJM020000007">
    <property type="protein sequence ID" value="CAL8074121.1"/>
    <property type="molecule type" value="Genomic_DNA"/>
</dbReference>
<dbReference type="Pfam" id="PF08242">
    <property type="entry name" value="Methyltransf_12"/>
    <property type="match status" value="1"/>
</dbReference>
<feature type="compositionally biased region" description="Low complexity" evidence="4">
    <location>
        <begin position="66"/>
        <end position="75"/>
    </location>
</feature>
<dbReference type="InterPro" id="IPR026113">
    <property type="entry name" value="METTL2/6/8-like"/>
</dbReference>
<dbReference type="Gene3D" id="3.40.50.150">
    <property type="entry name" value="Vaccinia Virus protein VP39"/>
    <property type="match status" value="1"/>
</dbReference>
<feature type="region of interest" description="Disordered" evidence="4">
    <location>
        <begin position="59"/>
        <end position="89"/>
    </location>
</feature>
<keyword evidence="2" id="KW-0489">Methyltransferase</keyword>
<name>A0ABP1PR64_9HEXA</name>
<evidence type="ECO:0000259" key="5">
    <source>
        <dbReference type="Pfam" id="PF08242"/>
    </source>
</evidence>
<keyword evidence="3" id="KW-0808">Transferase</keyword>
<accession>A0ABP1PR64</accession>
<dbReference type="PANTHER" id="PTHR22809:SF11">
    <property type="entry name" value="TRNA N(3)-METHYLCYTIDINE METHYLTRANSFERASE METTL2"/>
    <property type="match status" value="1"/>
</dbReference>
<dbReference type="PANTHER" id="PTHR22809">
    <property type="entry name" value="METHYLTRANSFERASE-RELATED"/>
    <property type="match status" value="1"/>
</dbReference>
<proteinExistence type="inferred from homology"/>
<evidence type="ECO:0000256" key="1">
    <source>
        <dbReference type="ARBA" id="ARBA00009725"/>
    </source>
</evidence>
<evidence type="ECO:0000313" key="6">
    <source>
        <dbReference type="EMBL" id="CAL8074121.1"/>
    </source>
</evidence>
<reference evidence="6 7" key="1">
    <citation type="submission" date="2024-08" db="EMBL/GenBank/DDBJ databases">
        <authorList>
            <person name="Cucini C."/>
            <person name="Frati F."/>
        </authorList>
    </citation>
    <scope>NUCLEOTIDE SEQUENCE [LARGE SCALE GENOMIC DNA]</scope>
</reference>
<comment type="similarity">
    <text evidence="1">Belongs to the methyltransferase superfamily. METL family.</text>
</comment>
<evidence type="ECO:0000256" key="4">
    <source>
        <dbReference type="SAM" id="MobiDB-lite"/>
    </source>
</evidence>
<feature type="compositionally biased region" description="Polar residues" evidence="4">
    <location>
        <begin position="76"/>
        <end position="89"/>
    </location>
</feature>
<protein>
    <recommendedName>
        <fullName evidence="5">Methyltransferase type 12 domain-containing protein</fullName>
    </recommendedName>
</protein>
<evidence type="ECO:0000256" key="2">
    <source>
        <dbReference type="ARBA" id="ARBA00022603"/>
    </source>
</evidence>
<dbReference type="SUPFAM" id="SSF53335">
    <property type="entry name" value="S-adenosyl-L-methionine-dependent methyltransferases"/>
    <property type="match status" value="1"/>
</dbReference>
<comment type="caution">
    <text evidence="6">The sequence shown here is derived from an EMBL/GenBank/DDBJ whole genome shotgun (WGS) entry which is preliminary data.</text>
</comment>